<keyword evidence="1" id="KW-0732">Signal</keyword>
<dbReference type="RefSeq" id="WP_130153690.1">
    <property type="nucleotide sequence ID" value="NZ_SCFB01000004.1"/>
</dbReference>
<keyword evidence="3" id="KW-1185">Reference proteome</keyword>
<feature type="chain" id="PRO_5020643649" evidence="1">
    <location>
        <begin position="26"/>
        <end position="291"/>
    </location>
</feature>
<feature type="signal peptide" evidence="1">
    <location>
        <begin position="1"/>
        <end position="25"/>
    </location>
</feature>
<reference evidence="2 3" key="1">
    <citation type="submission" date="2018-10" db="EMBL/GenBank/DDBJ databases">
        <title>An updated phylogeny of the Alphaproteobacteria reveals that the parasitic Rickettsiales and Holosporales have independent origins.</title>
        <authorList>
            <person name="Munoz-Gomez S.A."/>
            <person name="Hess S."/>
            <person name="Burger G."/>
            <person name="Lang B.F."/>
            <person name="Susko E."/>
            <person name="Slamovits C.H."/>
            <person name="Roger A.J."/>
        </authorList>
    </citation>
    <scope>NUCLEOTIDE SEQUENCE [LARGE SCALE GENOMIC DNA]</scope>
    <source>
        <strain evidence="2">HOLO01</strain>
    </source>
</reference>
<comment type="caution">
    <text evidence="2">The sequence shown here is derived from an EMBL/GenBank/DDBJ whole genome shotgun (WGS) entry which is preliminary data.</text>
</comment>
<dbReference type="EMBL" id="SCFB01000004">
    <property type="protein sequence ID" value="RZI46591.1"/>
    <property type="molecule type" value="Genomic_DNA"/>
</dbReference>
<organism evidence="2 3">
    <name type="scientific">Candidatus Finniella inopinata</name>
    <dbReference type="NCBI Taxonomy" id="1696036"/>
    <lineage>
        <taxon>Bacteria</taxon>
        <taxon>Pseudomonadati</taxon>
        <taxon>Pseudomonadota</taxon>
        <taxon>Alphaproteobacteria</taxon>
        <taxon>Holosporales</taxon>
        <taxon>Candidatus Paracaedibacteraceae</taxon>
        <taxon>Candidatus Finniella</taxon>
    </lineage>
</organism>
<dbReference type="Proteomes" id="UP000293550">
    <property type="component" value="Unassembled WGS sequence"/>
</dbReference>
<protein>
    <submittedName>
        <fullName evidence="2">Uncharacterized protein</fullName>
    </submittedName>
</protein>
<proteinExistence type="predicted"/>
<sequence>MKLDTLKISLLALVFALGFNGTAQSSNFGCDSDSDDEARANRRTIMKRLLKIGEEKAPSHCGSSYISPRKEAAGWLEKFNNGQQELAIMSLYGMLETGSQQRKLASGNALIQLIIQTNPKPSISQEKQKSSEKTGKSITLTADVDLNSCKIAQLIENFSRNFNARLVAKAEAGLANGGTEHAAAFNPLSLQAQMTQFSDLTFYAKLLEQCGVKLDFKGKGALDITIDPFGSLATSSQDCEIDKGTKQAIKKIIKAFECSPITPSISNLLKKVLPYGTPKQQKIIKRMIEDS</sequence>
<gene>
    <name evidence="2" type="ORF">EQU50_03115</name>
</gene>
<dbReference type="AlphaFoldDB" id="A0A4Q7DI06"/>
<name>A0A4Q7DI06_9PROT</name>
<accession>A0A4Q7DI06</accession>
<evidence type="ECO:0000313" key="3">
    <source>
        <dbReference type="Proteomes" id="UP000293550"/>
    </source>
</evidence>
<evidence type="ECO:0000313" key="2">
    <source>
        <dbReference type="EMBL" id="RZI46591.1"/>
    </source>
</evidence>
<evidence type="ECO:0000256" key="1">
    <source>
        <dbReference type="SAM" id="SignalP"/>
    </source>
</evidence>